<dbReference type="EMBL" id="CAJVPV010033204">
    <property type="protein sequence ID" value="CAG8746491.1"/>
    <property type="molecule type" value="Genomic_DNA"/>
</dbReference>
<name>A0A9N9ITS9_9GLOM</name>
<accession>A0A9N9ITS9</accession>
<sequence length="90" mass="9616">NLGDAAQLNHDGIRGIHNGVQFCIGTRLGHVGIVTITRPIAMISEDRGFVKVSLNVASLVGLAVISSSSLSLRYWILEYLVVIISSAIDL</sequence>
<gene>
    <name evidence="1" type="ORF">AMORRO_LOCUS15077</name>
</gene>
<evidence type="ECO:0000313" key="2">
    <source>
        <dbReference type="Proteomes" id="UP000789342"/>
    </source>
</evidence>
<organism evidence="1 2">
    <name type="scientific">Acaulospora morrowiae</name>
    <dbReference type="NCBI Taxonomy" id="94023"/>
    <lineage>
        <taxon>Eukaryota</taxon>
        <taxon>Fungi</taxon>
        <taxon>Fungi incertae sedis</taxon>
        <taxon>Mucoromycota</taxon>
        <taxon>Glomeromycotina</taxon>
        <taxon>Glomeromycetes</taxon>
        <taxon>Diversisporales</taxon>
        <taxon>Acaulosporaceae</taxon>
        <taxon>Acaulospora</taxon>
    </lineage>
</organism>
<reference evidence="1" key="1">
    <citation type="submission" date="2021-06" db="EMBL/GenBank/DDBJ databases">
        <authorList>
            <person name="Kallberg Y."/>
            <person name="Tangrot J."/>
            <person name="Rosling A."/>
        </authorList>
    </citation>
    <scope>NUCLEOTIDE SEQUENCE</scope>
    <source>
        <strain evidence="1">CL551</strain>
    </source>
</reference>
<comment type="caution">
    <text evidence="1">The sequence shown here is derived from an EMBL/GenBank/DDBJ whole genome shotgun (WGS) entry which is preliminary data.</text>
</comment>
<dbReference type="AlphaFoldDB" id="A0A9N9ITS9"/>
<dbReference type="Proteomes" id="UP000789342">
    <property type="component" value="Unassembled WGS sequence"/>
</dbReference>
<proteinExistence type="predicted"/>
<keyword evidence="2" id="KW-1185">Reference proteome</keyword>
<evidence type="ECO:0000313" key="1">
    <source>
        <dbReference type="EMBL" id="CAG8746491.1"/>
    </source>
</evidence>
<feature type="non-terminal residue" evidence="1">
    <location>
        <position position="1"/>
    </location>
</feature>
<protein>
    <submittedName>
        <fullName evidence="1">5828_t:CDS:1</fullName>
    </submittedName>
</protein>